<sequence>MVAAAAARMEDSTGRSAQETVRAFESLAKAPVEGLLKLNDAERFLTAAQLQRITTLREEGRSQEAANEAIRIYASHLDDVANRTEAVMPGISKGWRDIKDDIGGAWGALGSFTSAVVELAGEWGVLARLPRLSDVLGLGLAGGTLVKNLGLPSLTDALNGAAAAMRGLPPLPKPIDEGARHRRAGPAH</sequence>
<dbReference type="InterPro" id="IPR009628">
    <property type="entry name" value="Phage_tape_measure_N"/>
</dbReference>
<dbReference type="AlphaFoldDB" id="A0A9P6XWJ7"/>
<evidence type="ECO:0000259" key="2">
    <source>
        <dbReference type="Pfam" id="PF06791"/>
    </source>
</evidence>
<accession>A0A9P6XWJ7</accession>
<evidence type="ECO:0000256" key="1">
    <source>
        <dbReference type="SAM" id="MobiDB-lite"/>
    </source>
</evidence>
<protein>
    <recommendedName>
        <fullName evidence="2">Bacteriophage tail tape measure N-terminal domain-containing protein</fullName>
    </recommendedName>
</protein>
<dbReference type="Proteomes" id="UP000740926">
    <property type="component" value="Unassembled WGS sequence"/>
</dbReference>
<evidence type="ECO:0000313" key="3">
    <source>
        <dbReference type="EMBL" id="KAG1533491.1"/>
    </source>
</evidence>
<evidence type="ECO:0000313" key="4">
    <source>
        <dbReference type="Proteomes" id="UP000740926"/>
    </source>
</evidence>
<feature type="domain" description="Bacteriophage tail tape measure N-terminal" evidence="2">
    <location>
        <begin position="2"/>
        <end position="53"/>
    </location>
</feature>
<dbReference type="Pfam" id="PF06791">
    <property type="entry name" value="TMP_2"/>
    <property type="match status" value="1"/>
</dbReference>
<keyword evidence="4" id="KW-1185">Reference proteome</keyword>
<dbReference type="EMBL" id="JAANIU010009244">
    <property type="protein sequence ID" value="KAG1533491.1"/>
    <property type="molecule type" value="Genomic_DNA"/>
</dbReference>
<organism evidence="3 4">
    <name type="scientific">Rhizopus delemar</name>
    <dbReference type="NCBI Taxonomy" id="936053"/>
    <lineage>
        <taxon>Eukaryota</taxon>
        <taxon>Fungi</taxon>
        <taxon>Fungi incertae sedis</taxon>
        <taxon>Mucoromycota</taxon>
        <taxon>Mucoromycotina</taxon>
        <taxon>Mucoromycetes</taxon>
        <taxon>Mucorales</taxon>
        <taxon>Mucorineae</taxon>
        <taxon>Rhizopodaceae</taxon>
        <taxon>Rhizopus</taxon>
    </lineage>
</organism>
<feature type="region of interest" description="Disordered" evidence="1">
    <location>
        <begin position="169"/>
        <end position="188"/>
    </location>
</feature>
<reference evidence="3 4" key="1">
    <citation type="journal article" date="2020" name="Microb. Genom.">
        <title>Genetic diversity of clinical and environmental Mucorales isolates obtained from an investigation of mucormycosis cases among solid organ transplant recipients.</title>
        <authorList>
            <person name="Nguyen M.H."/>
            <person name="Kaul D."/>
            <person name="Muto C."/>
            <person name="Cheng S.J."/>
            <person name="Richter R.A."/>
            <person name="Bruno V.M."/>
            <person name="Liu G."/>
            <person name="Beyhan S."/>
            <person name="Sundermann A.J."/>
            <person name="Mounaud S."/>
            <person name="Pasculle A.W."/>
            <person name="Nierman W.C."/>
            <person name="Driscoll E."/>
            <person name="Cumbie R."/>
            <person name="Clancy C.J."/>
            <person name="Dupont C.L."/>
        </authorList>
    </citation>
    <scope>NUCLEOTIDE SEQUENCE [LARGE SCALE GENOMIC DNA]</scope>
    <source>
        <strain evidence="3 4">GL24</strain>
    </source>
</reference>
<name>A0A9P6XWJ7_9FUNG</name>
<proteinExistence type="predicted"/>
<comment type="caution">
    <text evidence="3">The sequence shown here is derived from an EMBL/GenBank/DDBJ whole genome shotgun (WGS) entry which is preliminary data.</text>
</comment>
<gene>
    <name evidence="3" type="ORF">G6F50_015862</name>
</gene>